<dbReference type="PROSITE" id="PS51741">
    <property type="entry name" value="F_BAR"/>
    <property type="match status" value="1"/>
</dbReference>
<evidence type="ECO:0000256" key="8">
    <source>
        <dbReference type="SAM" id="MobiDB-lite"/>
    </source>
</evidence>
<evidence type="ECO:0000256" key="2">
    <source>
        <dbReference type="ARBA" id="ARBA00011064"/>
    </source>
</evidence>
<evidence type="ECO:0000256" key="1">
    <source>
        <dbReference type="ARBA" id="ARBA00004283"/>
    </source>
</evidence>
<feature type="region of interest" description="Disordered" evidence="8">
    <location>
        <begin position="597"/>
        <end position="618"/>
    </location>
</feature>
<dbReference type="InterPro" id="IPR031160">
    <property type="entry name" value="F_BAR_dom"/>
</dbReference>
<protein>
    <recommendedName>
        <fullName evidence="13">F-BAR domain only protein 2</fullName>
    </recommendedName>
</protein>
<reference evidence="11" key="1">
    <citation type="submission" date="2022-11" db="EMBL/GenBank/DDBJ databases">
        <authorList>
            <person name="Kikuchi T."/>
        </authorList>
    </citation>
    <scope>NUCLEOTIDE SEQUENCE</scope>
    <source>
        <strain evidence="11">PS1010</strain>
    </source>
</reference>
<dbReference type="InterPro" id="IPR054713">
    <property type="entry name" value="GMIP/FCHO2-like_FCH"/>
</dbReference>
<dbReference type="OrthoDB" id="5593455at2759"/>
<dbReference type="Pfam" id="PF10291">
    <property type="entry name" value="muHD"/>
    <property type="match status" value="1"/>
</dbReference>
<dbReference type="Pfam" id="PF22699">
    <property type="entry name" value="GMIP-like_FCH"/>
    <property type="match status" value="1"/>
</dbReference>
<organism evidence="11 12">
    <name type="scientific">Caenorhabditis angaria</name>
    <dbReference type="NCBI Taxonomy" id="860376"/>
    <lineage>
        <taxon>Eukaryota</taxon>
        <taxon>Metazoa</taxon>
        <taxon>Ecdysozoa</taxon>
        <taxon>Nematoda</taxon>
        <taxon>Chromadorea</taxon>
        <taxon>Rhabditida</taxon>
        <taxon>Rhabditina</taxon>
        <taxon>Rhabditomorpha</taxon>
        <taxon>Rhabditoidea</taxon>
        <taxon>Rhabditidae</taxon>
        <taxon>Peloderinae</taxon>
        <taxon>Caenorhabditis</taxon>
    </lineage>
</organism>
<feature type="domain" description="MHD" evidence="9">
    <location>
        <begin position="662"/>
        <end position="939"/>
    </location>
</feature>
<dbReference type="Proteomes" id="UP001152747">
    <property type="component" value="Unassembled WGS sequence"/>
</dbReference>
<keyword evidence="3" id="KW-0254">Endocytosis</keyword>
<feature type="region of interest" description="Disordered" evidence="8">
    <location>
        <begin position="402"/>
        <end position="455"/>
    </location>
</feature>
<evidence type="ECO:0000256" key="3">
    <source>
        <dbReference type="ARBA" id="ARBA00022583"/>
    </source>
</evidence>
<dbReference type="GO" id="GO:0048268">
    <property type="term" value="P:clathrin coat assembly"/>
    <property type="evidence" value="ECO:0007669"/>
    <property type="project" value="TreeGrafter"/>
</dbReference>
<dbReference type="Gene3D" id="1.20.1270.60">
    <property type="entry name" value="Arfaptin homology (AH) domain/BAR domain"/>
    <property type="match status" value="1"/>
</dbReference>
<dbReference type="PANTHER" id="PTHR23065:SF15">
    <property type="entry name" value="AT02057P"/>
    <property type="match status" value="1"/>
</dbReference>
<evidence type="ECO:0000256" key="6">
    <source>
        <dbReference type="PROSITE-ProRule" id="PRU01077"/>
    </source>
</evidence>
<dbReference type="InterPro" id="IPR018808">
    <property type="entry name" value="Muniscin_C"/>
</dbReference>
<evidence type="ECO:0000259" key="10">
    <source>
        <dbReference type="PROSITE" id="PS51741"/>
    </source>
</evidence>
<dbReference type="PROSITE" id="PS51072">
    <property type="entry name" value="MHD"/>
    <property type="match status" value="1"/>
</dbReference>
<accession>A0A9P1MX19</accession>
<dbReference type="GO" id="GO:0005905">
    <property type="term" value="C:clathrin-coated pit"/>
    <property type="evidence" value="ECO:0007669"/>
    <property type="project" value="UniProtKB-SubCell"/>
</dbReference>
<dbReference type="GO" id="GO:0030136">
    <property type="term" value="C:clathrin-coated vesicle"/>
    <property type="evidence" value="ECO:0007669"/>
    <property type="project" value="TreeGrafter"/>
</dbReference>
<dbReference type="SMART" id="SM00055">
    <property type="entry name" value="FCH"/>
    <property type="match status" value="1"/>
</dbReference>
<feature type="region of interest" description="Disordered" evidence="8">
    <location>
        <begin position="534"/>
        <end position="562"/>
    </location>
</feature>
<dbReference type="InterPro" id="IPR028565">
    <property type="entry name" value="MHD"/>
</dbReference>
<evidence type="ECO:0000256" key="7">
    <source>
        <dbReference type="SAM" id="Coils"/>
    </source>
</evidence>
<dbReference type="GO" id="GO:0072583">
    <property type="term" value="P:clathrin-dependent endocytosis"/>
    <property type="evidence" value="ECO:0007669"/>
    <property type="project" value="TreeGrafter"/>
</dbReference>
<sequence length="944" mass="106000">MTEGLLYADHFWGDKHHGFQVLQENMKRSEETCNEVTQFVKDRLTVEDEYVKAINRSVNKVTSFINNGSSIEQIWHLTKNTMELLSEIHLMLVKNLQDLSKEMQKYKDDVGKTRKEMKQPSVADAVNLMQTTTTCLQKAKETYYHRCNELEKARKEYSANNKEISKLESKVARAREEYQTYVDKYETVREDFETKMSESCKRFQTFDRSLYASIQQYIFLYATHSTEMSQASMQVTEQFRESIQHLNADEFVRKFLKSKSTGIDKPPHVIFEEPENSPTLNSKEINDIISANSMPSSCSSSGIQETMTTTPTANTVDLLMMDTIGEGCIENHSSGTGADEKISFDEGIVPEKKTSFSNGPAAKKLSMFMNKRKKTISSSSIDDVPAAAESFSASGLFNKFSREKRRSKKDSEGGGSGLRASVCMDDGQSTASSSKSDDKVLNGNTNPLDMPIDRPSVDEEGYVIREDVGDKEDTNWSSCSSDEDDENEMQQSKIRALTIRPADRPVHMNASVDELRDAIGSITLTRSTTFDRDPWTIGGTRAPPRFSQSMNVSSLRQPLRSHHTADGRFRTNFSESEDSNVPPAFSVSMNAGMGIARARPRSNTPTTSQLMSRKESTSSFCDPWSSTFNLAPSESNHSLGESSFNLSQSTGNLMQATISEQRIPIAMAVNEYSHVWFKKADLTQCVQRTFGTVMISFASSSIALLTSVQYEIEPLAFKLTNTDCIKAVLPNKQLIDESQSRKDADGIYTFYFNKANLASWLLAQQKLKPEAGFINAEVARYELDSTAPSNSQPPLFLTAYWKFENEHTDIRVDYRLNTESSIKVPLLNVSFTTTLTGNIENCTCDPDAKWNSENSNLSWSILEISRNGEVGGSLKARAHLKTSDEVNFETLNRKPAQVYAQFQCHETSLSGVDVSLVQSDIYHLSMVRKKVLAGKYFCDPELRT</sequence>
<comment type="subcellular location">
    <subcellularLocation>
        <location evidence="1">Membrane</location>
        <location evidence="1">Clathrin-coated pit</location>
        <topology evidence="1">Peripheral membrane protein</topology>
        <orientation evidence="1">Cytoplasmic side</orientation>
    </subcellularLocation>
</comment>
<feature type="coiled-coil region" evidence="7">
    <location>
        <begin position="89"/>
        <end position="116"/>
    </location>
</feature>
<keyword evidence="12" id="KW-1185">Reference proteome</keyword>
<keyword evidence="5" id="KW-0472">Membrane</keyword>
<comment type="similarity">
    <text evidence="2">Belongs to the FCHO family.</text>
</comment>
<evidence type="ECO:0000256" key="4">
    <source>
        <dbReference type="ARBA" id="ARBA00023054"/>
    </source>
</evidence>
<evidence type="ECO:0008006" key="13">
    <source>
        <dbReference type="Google" id="ProtNLM"/>
    </source>
</evidence>
<evidence type="ECO:0000313" key="12">
    <source>
        <dbReference type="Proteomes" id="UP001152747"/>
    </source>
</evidence>
<keyword evidence="4 6" id="KW-0175">Coiled coil</keyword>
<feature type="compositionally biased region" description="Polar residues" evidence="8">
    <location>
        <begin position="546"/>
        <end position="556"/>
    </location>
</feature>
<keyword evidence="5" id="KW-0168">Coated pit</keyword>
<feature type="domain" description="F-BAR" evidence="10">
    <location>
        <begin position="5"/>
        <end position="251"/>
    </location>
</feature>
<evidence type="ECO:0000256" key="5">
    <source>
        <dbReference type="ARBA" id="ARBA00023176"/>
    </source>
</evidence>
<dbReference type="AlphaFoldDB" id="A0A9P1MX19"/>
<dbReference type="InterPro" id="IPR001060">
    <property type="entry name" value="FCH_dom"/>
</dbReference>
<feature type="compositionally biased region" description="Polar residues" evidence="8">
    <location>
        <begin position="601"/>
        <end position="618"/>
    </location>
</feature>
<gene>
    <name evidence="11" type="ORF">CAMP_LOCUS4695</name>
</gene>
<proteinExistence type="inferred from homology"/>
<dbReference type="InterPro" id="IPR027267">
    <property type="entry name" value="AH/BAR_dom_sf"/>
</dbReference>
<evidence type="ECO:0000259" key="9">
    <source>
        <dbReference type="PROSITE" id="PS51072"/>
    </source>
</evidence>
<dbReference type="PANTHER" id="PTHR23065">
    <property type="entry name" value="PROLINE-SERINE-THREONINE PHOSPHATASE INTERACTING PROTEIN 1"/>
    <property type="match status" value="1"/>
</dbReference>
<dbReference type="EMBL" id="CANHGI010000002">
    <property type="protein sequence ID" value="CAI5442058.1"/>
    <property type="molecule type" value="Genomic_DNA"/>
</dbReference>
<name>A0A9P1MX19_9PELO</name>
<dbReference type="GO" id="GO:0005886">
    <property type="term" value="C:plasma membrane"/>
    <property type="evidence" value="ECO:0007669"/>
    <property type="project" value="TreeGrafter"/>
</dbReference>
<comment type="caution">
    <text evidence="11">The sequence shown here is derived from an EMBL/GenBank/DDBJ whole genome shotgun (WGS) entry which is preliminary data.</text>
</comment>
<dbReference type="SUPFAM" id="SSF103657">
    <property type="entry name" value="BAR/IMD domain-like"/>
    <property type="match status" value="1"/>
</dbReference>
<evidence type="ECO:0000313" key="11">
    <source>
        <dbReference type="EMBL" id="CAI5442058.1"/>
    </source>
</evidence>
<feature type="coiled-coil region" evidence="7">
    <location>
        <begin position="147"/>
        <end position="191"/>
    </location>
</feature>
<feature type="region of interest" description="Disordered" evidence="8">
    <location>
        <begin position="469"/>
        <end position="488"/>
    </location>
</feature>